<comment type="similarity">
    <text evidence="2 5">Belongs to the Nudix hydrolase family.</text>
</comment>
<evidence type="ECO:0000256" key="6">
    <source>
        <dbReference type="SAM" id="MobiDB-lite"/>
    </source>
</evidence>
<dbReference type="InterPro" id="IPR020084">
    <property type="entry name" value="NUDIX_hydrolase_CS"/>
</dbReference>
<reference evidence="8" key="1">
    <citation type="submission" date="2020-11" db="EMBL/GenBank/DDBJ databases">
        <title>Whole-genome analyses of Nonomuraea sp. K274.</title>
        <authorList>
            <person name="Veyisoglu A."/>
        </authorList>
    </citation>
    <scope>NUCLEOTIDE SEQUENCE</scope>
    <source>
        <strain evidence="8">K274</strain>
    </source>
</reference>
<proteinExistence type="inferred from homology"/>
<dbReference type="InterPro" id="IPR000086">
    <property type="entry name" value="NUDIX_hydrolase_dom"/>
</dbReference>
<dbReference type="Proteomes" id="UP000605361">
    <property type="component" value="Unassembled WGS sequence"/>
</dbReference>
<evidence type="ECO:0000256" key="3">
    <source>
        <dbReference type="ARBA" id="ARBA00022801"/>
    </source>
</evidence>
<keyword evidence="3 5" id="KW-0378">Hydrolase</keyword>
<dbReference type="PROSITE" id="PS51462">
    <property type="entry name" value="NUDIX"/>
    <property type="match status" value="1"/>
</dbReference>
<organism evidence="8 9">
    <name type="scientific">Nonomuraea cypriaca</name>
    <dbReference type="NCBI Taxonomy" id="1187855"/>
    <lineage>
        <taxon>Bacteria</taxon>
        <taxon>Bacillati</taxon>
        <taxon>Actinomycetota</taxon>
        <taxon>Actinomycetes</taxon>
        <taxon>Streptosporangiales</taxon>
        <taxon>Streptosporangiaceae</taxon>
        <taxon>Nonomuraea</taxon>
    </lineage>
</organism>
<feature type="domain" description="Nudix hydrolase" evidence="7">
    <location>
        <begin position="29"/>
        <end position="159"/>
    </location>
</feature>
<comment type="caution">
    <text evidence="8">The sequence shown here is derived from an EMBL/GenBank/DDBJ whole genome shotgun (WGS) entry which is preliminary data.</text>
</comment>
<dbReference type="CDD" id="cd18876">
    <property type="entry name" value="NUDIX_Hydrolase"/>
    <property type="match status" value="1"/>
</dbReference>
<feature type="compositionally biased region" description="Low complexity" evidence="6">
    <location>
        <begin position="14"/>
        <end position="25"/>
    </location>
</feature>
<dbReference type="PRINTS" id="PR00502">
    <property type="entry name" value="NUDIXFAMILY"/>
</dbReference>
<dbReference type="SUPFAM" id="SSF55811">
    <property type="entry name" value="Nudix"/>
    <property type="match status" value="1"/>
</dbReference>
<dbReference type="Gene3D" id="3.90.79.10">
    <property type="entry name" value="Nucleoside Triphosphate Pyrophosphohydrolase"/>
    <property type="match status" value="1"/>
</dbReference>
<name>A0A931A5W5_9ACTN</name>
<evidence type="ECO:0000313" key="9">
    <source>
        <dbReference type="Proteomes" id="UP000605361"/>
    </source>
</evidence>
<evidence type="ECO:0000256" key="2">
    <source>
        <dbReference type="ARBA" id="ARBA00005582"/>
    </source>
</evidence>
<dbReference type="InterPro" id="IPR020476">
    <property type="entry name" value="Nudix_hydrolase"/>
</dbReference>
<comment type="cofactor">
    <cofactor evidence="1">
        <name>Mg(2+)</name>
        <dbReference type="ChEBI" id="CHEBI:18420"/>
    </cofactor>
</comment>
<dbReference type="GO" id="GO:0016787">
    <property type="term" value="F:hydrolase activity"/>
    <property type="evidence" value="ECO:0007669"/>
    <property type="project" value="UniProtKB-KW"/>
</dbReference>
<protein>
    <submittedName>
        <fullName evidence="8">NUDIX hydrolase</fullName>
    </submittedName>
</protein>
<feature type="region of interest" description="Disordered" evidence="6">
    <location>
        <begin position="172"/>
        <end position="191"/>
    </location>
</feature>
<gene>
    <name evidence="8" type="ORF">ITP53_07485</name>
</gene>
<feature type="region of interest" description="Disordered" evidence="6">
    <location>
        <begin position="1"/>
        <end position="40"/>
    </location>
</feature>
<dbReference type="PANTHER" id="PTHR43046">
    <property type="entry name" value="GDP-MANNOSE MANNOSYL HYDROLASE"/>
    <property type="match status" value="1"/>
</dbReference>
<dbReference type="PANTHER" id="PTHR43046:SF12">
    <property type="entry name" value="GDP-MANNOSE MANNOSYL HYDROLASE"/>
    <property type="match status" value="1"/>
</dbReference>
<keyword evidence="9" id="KW-1185">Reference proteome</keyword>
<evidence type="ECO:0000256" key="1">
    <source>
        <dbReference type="ARBA" id="ARBA00001946"/>
    </source>
</evidence>
<keyword evidence="4" id="KW-0460">Magnesium</keyword>
<evidence type="ECO:0000256" key="4">
    <source>
        <dbReference type="ARBA" id="ARBA00022842"/>
    </source>
</evidence>
<feature type="compositionally biased region" description="Gly residues" evidence="6">
    <location>
        <begin position="26"/>
        <end position="36"/>
    </location>
</feature>
<dbReference type="InterPro" id="IPR015797">
    <property type="entry name" value="NUDIX_hydrolase-like_dom_sf"/>
</dbReference>
<dbReference type="AlphaFoldDB" id="A0A931A5W5"/>
<evidence type="ECO:0000313" key="8">
    <source>
        <dbReference type="EMBL" id="MBF8185580.1"/>
    </source>
</evidence>
<sequence>MRGSGRINRHAERGVGSVGRLSGVGPRSGAGPVGGGDHARDERGRILLVDPAYKPDWDLPGGMAEAGESPAAAARREIKEELGLHLEVGQLLVVDWVPAHGPWDDSLMFVFDGGTVTGDQARALQVVDEELAELRLAEPAEACRLLRSYMWKRVRSALDVLRGQPATYREYGRRMTKGPGHEITDPPIPGS</sequence>
<dbReference type="EMBL" id="JADOGI010000015">
    <property type="protein sequence ID" value="MBF8185580.1"/>
    <property type="molecule type" value="Genomic_DNA"/>
</dbReference>
<evidence type="ECO:0000259" key="7">
    <source>
        <dbReference type="PROSITE" id="PS51462"/>
    </source>
</evidence>
<accession>A0A931A5W5</accession>
<evidence type="ECO:0000256" key="5">
    <source>
        <dbReference type="RuleBase" id="RU003476"/>
    </source>
</evidence>
<dbReference type="Pfam" id="PF00293">
    <property type="entry name" value="NUDIX"/>
    <property type="match status" value="1"/>
</dbReference>
<dbReference type="PROSITE" id="PS00893">
    <property type="entry name" value="NUDIX_BOX"/>
    <property type="match status" value="1"/>
</dbReference>